<evidence type="ECO:0000256" key="5">
    <source>
        <dbReference type="ARBA" id="ARBA00023163"/>
    </source>
</evidence>
<evidence type="ECO:0000256" key="2">
    <source>
        <dbReference type="ARBA" id="ARBA00023015"/>
    </source>
</evidence>
<proteinExistence type="predicted"/>
<dbReference type="InterPro" id="IPR003035">
    <property type="entry name" value="RWP-RK_dom"/>
</dbReference>
<gene>
    <name evidence="8" type="ORF">MIMGU_mgv1a025452mg</name>
</gene>
<dbReference type="eggNOG" id="ENOG502QSPQ">
    <property type="taxonomic scope" value="Eukaryota"/>
</dbReference>
<keyword evidence="4" id="KW-0238">DNA-binding</keyword>
<evidence type="ECO:0000313" key="8">
    <source>
        <dbReference type="EMBL" id="EYU19652.1"/>
    </source>
</evidence>
<evidence type="ECO:0000313" key="9">
    <source>
        <dbReference type="Proteomes" id="UP000030748"/>
    </source>
</evidence>
<dbReference type="InterPro" id="IPR044607">
    <property type="entry name" value="RKD-like"/>
</dbReference>
<organism evidence="8 9">
    <name type="scientific">Erythranthe guttata</name>
    <name type="common">Yellow monkey flower</name>
    <name type="synonym">Mimulus guttatus</name>
    <dbReference type="NCBI Taxonomy" id="4155"/>
    <lineage>
        <taxon>Eukaryota</taxon>
        <taxon>Viridiplantae</taxon>
        <taxon>Streptophyta</taxon>
        <taxon>Embryophyta</taxon>
        <taxon>Tracheophyta</taxon>
        <taxon>Spermatophyta</taxon>
        <taxon>Magnoliopsida</taxon>
        <taxon>eudicotyledons</taxon>
        <taxon>Gunneridae</taxon>
        <taxon>Pentapetalae</taxon>
        <taxon>asterids</taxon>
        <taxon>lamiids</taxon>
        <taxon>Lamiales</taxon>
        <taxon>Phrymaceae</taxon>
        <taxon>Erythranthe</taxon>
    </lineage>
</organism>
<dbReference type="GO" id="GO:0003700">
    <property type="term" value="F:DNA-binding transcription factor activity"/>
    <property type="evidence" value="ECO:0007669"/>
    <property type="project" value="InterPro"/>
</dbReference>
<keyword evidence="9" id="KW-1185">Reference proteome</keyword>
<feature type="domain" description="RWP-RK" evidence="7">
    <location>
        <begin position="143"/>
        <end position="228"/>
    </location>
</feature>
<evidence type="ECO:0000256" key="3">
    <source>
        <dbReference type="ARBA" id="ARBA00023054"/>
    </source>
</evidence>
<reference evidence="8 9" key="1">
    <citation type="journal article" date="2013" name="Proc. Natl. Acad. Sci. U.S.A.">
        <title>Fine-scale variation in meiotic recombination in Mimulus inferred from population shotgun sequencing.</title>
        <authorList>
            <person name="Hellsten U."/>
            <person name="Wright K.M."/>
            <person name="Jenkins J."/>
            <person name="Shu S."/>
            <person name="Yuan Y."/>
            <person name="Wessler S.R."/>
            <person name="Schmutz J."/>
            <person name="Willis J.H."/>
            <person name="Rokhsar D.S."/>
        </authorList>
    </citation>
    <scope>NUCLEOTIDE SEQUENCE [LARGE SCALE GENOMIC DNA]</scope>
    <source>
        <strain evidence="9">cv. DUN x IM62</strain>
    </source>
</reference>
<dbReference type="GO" id="GO:0003677">
    <property type="term" value="F:DNA binding"/>
    <property type="evidence" value="ECO:0007669"/>
    <property type="project" value="UniProtKB-KW"/>
</dbReference>
<keyword evidence="3" id="KW-0175">Coiled coil</keyword>
<keyword evidence="2" id="KW-0805">Transcription regulation</keyword>
<evidence type="ECO:0000256" key="6">
    <source>
        <dbReference type="ARBA" id="ARBA00023242"/>
    </source>
</evidence>
<feature type="non-terminal residue" evidence="8">
    <location>
        <position position="1"/>
    </location>
</feature>
<dbReference type="AlphaFoldDB" id="A0A022PTG4"/>
<protein>
    <recommendedName>
        <fullName evidence="7">RWP-RK domain-containing protein</fullName>
    </recommendedName>
</protein>
<accession>A0A022PTG4</accession>
<dbReference type="Proteomes" id="UP000030748">
    <property type="component" value="Unassembled WGS sequence"/>
</dbReference>
<keyword evidence="5" id="KW-0804">Transcription</keyword>
<dbReference type="PANTHER" id="PTHR46373">
    <property type="entry name" value="PROTEIN RKD4"/>
    <property type="match status" value="1"/>
</dbReference>
<sequence length="273" mass="31608">YSSWDQQFECGEGFNFGLYPLLEYSESLPLFHHHHHTMTNHIAPHVELNDFEEIADDLGLWDFDQPPPLMHNNILQDQNPNPPTTMIVQENDTNHAIIDHHQENDDIIVNPPPTTGSMYGSSTNNPPPQQNLDELILPSNSSSINMDARRNGATRYKSSSLKLEEIKKHFHIPITKAAKELNVGLTVLKKRCRELNITRWPHRKIKSLKCLIRNVRELGLTSEIEMLEEHKRMVEMLPEMELTERTKKLRQACFKANYKKRRSLLHQQATALA</sequence>
<dbReference type="PANTHER" id="PTHR46373:SF20">
    <property type="entry name" value="PROTEIN RKD1"/>
    <property type="match status" value="1"/>
</dbReference>
<dbReference type="PROSITE" id="PS51519">
    <property type="entry name" value="RWP_RK"/>
    <property type="match status" value="1"/>
</dbReference>
<dbReference type="EMBL" id="KI632289">
    <property type="protein sequence ID" value="EYU19652.1"/>
    <property type="molecule type" value="Genomic_DNA"/>
</dbReference>
<comment type="function">
    <text evidence="1">Putative transcription factor.</text>
</comment>
<evidence type="ECO:0000259" key="7">
    <source>
        <dbReference type="PROSITE" id="PS51519"/>
    </source>
</evidence>
<keyword evidence="6" id="KW-0539">Nucleus</keyword>
<evidence type="ECO:0000256" key="1">
    <source>
        <dbReference type="ARBA" id="ARBA00004049"/>
    </source>
</evidence>
<dbReference type="Pfam" id="PF02042">
    <property type="entry name" value="RWP-RK"/>
    <property type="match status" value="1"/>
</dbReference>
<name>A0A022PTG4_ERYGU</name>
<evidence type="ECO:0000256" key="4">
    <source>
        <dbReference type="ARBA" id="ARBA00023125"/>
    </source>
</evidence>